<dbReference type="InterPro" id="IPR007921">
    <property type="entry name" value="CHAP_dom"/>
</dbReference>
<sequence length="209" mass="21386">MVVARLAVLLLVLAAAWCHGLPTADARGHHLRPGPPGGVYPLATDRGLALDPWGFVARQCTSYAAWYLNARGVPFGLLTRGPAGNGLFTSAGSWDDAALAAGFPVRSTPAVGSIAQWNPGERSPEAPWGAPWGAAREAGGYGHVAVVQDVLPNGSVLVSEYDGEDGTFHERVTRAPRYLYVGLPGDAAAPSARAGRPGAAAAAGPDTGG</sequence>
<feature type="signal peptide" evidence="2">
    <location>
        <begin position="1"/>
        <end position="20"/>
    </location>
</feature>
<evidence type="ECO:0000313" key="4">
    <source>
        <dbReference type="EMBL" id="PWW23804.1"/>
    </source>
</evidence>
<dbReference type="RefSeq" id="WP_110006124.1">
    <property type="nucleotide sequence ID" value="NZ_QGTX01000001.1"/>
</dbReference>
<evidence type="ECO:0000259" key="3">
    <source>
        <dbReference type="PROSITE" id="PS50911"/>
    </source>
</evidence>
<organism evidence="4 5">
    <name type="scientific">Geodermatophilus normandii</name>
    <dbReference type="NCBI Taxonomy" id="1137989"/>
    <lineage>
        <taxon>Bacteria</taxon>
        <taxon>Bacillati</taxon>
        <taxon>Actinomycetota</taxon>
        <taxon>Actinomycetes</taxon>
        <taxon>Geodermatophilales</taxon>
        <taxon>Geodermatophilaceae</taxon>
        <taxon>Geodermatophilus</taxon>
    </lineage>
</organism>
<dbReference type="EMBL" id="QGTX01000001">
    <property type="protein sequence ID" value="PWW23804.1"/>
    <property type="molecule type" value="Genomic_DNA"/>
</dbReference>
<evidence type="ECO:0000256" key="1">
    <source>
        <dbReference type="SAM" id="MobiDB-lite"/>
    </source>
</evidence>
<gene>
    <name evidence="4" type="ORF">JD79_02980</name>
</gene>
<dbReference type="OrthoDB" id="2677885at2"/>
<dbReference type="SUPFAM" id="SSF54001">
    <property type="entry name" value="Cysteine proteinases"/>
    <property type="match status" value="1"/>
</dbReference>
<keyword evidence="5" id="KW-1185">Reference proteome</keyword>
<proteinExistence type="predicted"/>
<feature type="domain" description="Peptidase C51" evidence="3">
    <location>
        <begin position="35"/>
        <end position="182"/>
    </location>
</feature>
<protein>
    <submittedName>
        <fullName evidence="4">CHAP domain-containing protein</fullName>
    </submittedName>
</protein>
<dbReference type="InterPro" id="IPR038765">
    <property type="entry name" value="Papain-like_cys_pep_sf"/>
</dbReference>
<dbReference type="Pfam" id="PF05257">
    <property type="entry name" value="CHAP"/>
    <property type="match status" value="1"/>
</dbReference>
<dbReference type="Gene3D" id="3.90.1720.10">
    <property type="entry name" value="endopeptidase domain like (from Nostoc punctiforme)"/>
    <property type="match status" value="1"/>
</dbReference>
<evidence type="ECO:0000313" key="5">
    <source>
        <dbReference type="Proteomes" id="UP000246661"/>
    </source>
</evidence>
<dbReference type="PROSITE" id="PS50911">
    <property type="entry name" value="CHAP"/>
    <property type="match status" value="1"/>
</dbReference>
<dbReference type="Proteomes" id="UP000246661">
    <property type="component" value="Unassembled WGS sequence"/>
</dbReference>
<feature type="chain" id="PRO_5039167434" evidence="2">
    <location>
        <begin position="21"/>
        <end position="209"/>
    </location>
</feature>
<feature type="region of interest" description="Disordered" evidence="1">
    <location>
        <begin position="188"/>
        <end position="209"/>
    </location>
</feature>
<reference evidence="5" key="1">
    <citation type="submission" date="2018-05" db="EMBL/GenBank/DDBJ databases">
        <authorList>
            <person name="Klenk H.-P."/>
            <person name="Huntemann M."/>
            <person name="Clum A."/>
            <person name="Pillay M."/>
            <person name="Palaniappan K."/>
            <person name="Varghese N."/>
            <person name="Mikhailova N."/>
            <person name="Stamatis D."/>
            <person name="Reddy T."/>
            <person name="Daum C."/>
            <person name="Shapiro N."/>
            <person name="Ivanova N."/>
            <person name="Kyrpides N."/>
            <person name="Woyke T."/>
        </authorList>
    </citation>
    <scope>NUCLEOTIDE SEQUENCE [LARGE SCALE GENOMIC DNA]</scope>
    <source>
        <strain evidence="5">DSM 45417</strain>
    </source>
</reference>
<keyword evidence="2" id="KW-0732">Signal</keyword>
<name>A0A317QLN2_9ACTN</name>
<comment type="caution">
    <text evidence="4">The sequence shown here is derived from an EMBL/GenBank/DDBJ whole genome shotgun (WGS) entry which is preliminary data.</text>
</comment>
<evidence type="ECO:0000256" key="2">
    <source>
        <dbReference type="SAM" id="SignalP"/>
    </source>
</evidence>
<dbReference type="AlphaFoldDB" id="A0A317QLN2"/>
<accession>A0A317QLN2</accession>